<reference evidence="8 9" key="1">
    <citation type="submission" date="2019-01" db="EMBL/GenBank/DDBJ databases">
        <title>Sphingomonas mucosissima sp. nov. and Sphingomonas desiccabilis sp. nov., from biological soil crusts in the Colorado Plateau, USA.</title>
        <authorList>
            <person name="Zhu D."/>
        </authorList>
    </citation>
    <scope>NUCLEOTIDE SEQUENCE [LARGE SCALE GENOMIC DNA]</scope>
    <source>
        <strain evidence="8 9">CP1D</strain>
    </source>
</reference>
<dbReference type="InterPro" id="IPR003661">
    <property type="entry name" value="HisK_dim/P_dom"/>
</dbReference>
<dbReference type="InterPro" id="IPR005467">
    <property type="entry name" value="His_kinase_dom"/>
</dbReference>
<dbReference type="GO" id="GO:0000155">
    <property type="term" value="F:phosphorelay sensor kinase activity"/>
    <property type="evidence" value="ECO:0007669"/>
    <property type="project" value="InterPro"/>
</dbReference>
<dbReference type="Pfam" id="PF00512">
    <property type="entry name" value="HisKA"/>
    <property type="match status" value="1"/>
</dbReference>
<dbReference type="PROSITE" id="PS50109">
    <property type="entry name" value="HIS_KIN"/>
    <property type="match status" value="1"/>
</dbReference>
<dbReference type="InterPro" id="IPR036097">
    <property type="entry name" value="HisK_dim/P_sf"/>
</dbReference>
<dbReference type="Gene3D" id="3.30.565.10">
    <property type="entry name" value="Histidine kinase-like ATPase, C-terminal domain"/>
    <property type="match status" value="1"/>
</dbReference>
<proteinExistence type="predicted"/>
<comment type="caution">
    <text evidence="8">The sequence shown here is derived from an EMBL/GenBank/DDBJ whole genome shotgun (WGS) entry which is preliminary data.</text>
</comment>
<dbReference type="EC" id="2.7.13.3" evidence="2"/>
<dbReference type="CDD" id="cd00075">
    <property type="entry name" value="HATPase"/>
    <property type="match status" value="1"/>
</dbReference>
<dbReference type="GO" id="GO:0004721">
    <property type="term" value="F:phosphoprotein phosphatase activity"/>
    <property type="evidence" value="ECO:0007669"/>
    <property type="project" value="TreeGrafter"/>
</dbReference>
<name>A0A4Q2IUK2_9SPHN</name>
<dbReference type="AlphaFoldDB" id="A0A4Q2IUK2"/>
<dbReference type="SMART" id="SM00387">
    <property type="entry name" value="HATPase_c"/>
    <property type="match status" value="1"/>
</dbReference>
<dbReference type="SUPFAM" id="SSF47384">
    <property type="entry name" value="Homodimeric domain of signal transducing histidine kinase"/>
    <property type="match status" value="1"/>
</dbReference>
<dbReference type="CDD" id="cd00082">
    <property type="entry name" value="HisKA"/>
    <property type="match status" value="1"/>
</dbReference>
<keyword evidence="4" id="KW-0808">Transferase</keyword>
<dbReference type="InterPro" id="IPR003594">
    <property type="entry name" value="HATPase_dom"/>
</dbReference>
<dbReference type="InterPro" id="IPR004358">
    <property type="entry name" value="Sig_transdc_His_kin-like_C"/>
</dbReference>
<dbReference type="Proteomes" id="UP000292347">
    <property type="component" value="Unassembled WGS sequence"/>
</dbReference>
<dbReference type="SMART" id="SM00388">
    <property type="entry name" value="HisKA"/>
    <property type="match status" value="1"/>
</dbReference>
<evidence type="ECO:0000256" key="5">
    <source>
        <dbReference type="ARBA" id="ARBA00022777"/>
    </source>
</evidence>
<dbReference type="PANTHER" id="PTHR45453">
    <property type="entry name" value="PHOSPHATE REGULON SENSOR PROTEIN PHOR"/>
    <property type="match status" value="1"/>
</dbReference>
<dbReference type="OrthoDB" id="9797304at2"/>
<dbReference type="InterPro" id="IPR036890">
    <property type="entry name" value="HATPase_C_sf"/>
</dbReference>
<evidence type="ECO:0000256" key="1">
    <source>
        <dbReference type="ARBA" id="ARBA00000085"/>
    </source>
</evidence>
<keyword evidence="7" id="KW-0472">Membrane</keyword>
<keyword evidence="3" id="KW-0597">Phosphoprotein</keyword>
<dbReference type="Gene3D" id="1.10.287.130">
    <property type="match status" value="1"/>
</dbReference>
<evidence type="ECO:0000256" key="2">
    <source>
        <dbReference type="ARBA" id="ARBA00012438"/>
    </source>
</evidence>
<dbReference type="InterPro" id="IPR050351">
    <property type="entry name" value="BphY/WalK/GraS-like"/>
</dbReference>
<dbReference type="EMBL" id="SDPT01000002">
    <property type="protein sequence ID" value="RXZ32091.1"/>
    <property type="molecule type" value="Genomic_DNA"/>
</dbReference>
<keyword evidence="9" id="KW-1185">Reference proteome</keyword>
<dbReference type="GO" id="GO:0005886">
    <property type="term" value="C:plasma membrane"/>
    <property type="evidence" value="ECO:0007669"/>
    <property type="project" value="TreeGrafter"/>
</dbReference>
<evidence type="ECO:0000313" key="9">
    <source>
        <dbReference type="Proteomes" id="UP000292347"/>
    </source>
</evidence>
<dbReference type="SUPFAM" id="SSF55874">
    <property type="entry name" value="ATPase domain of HSP90 chaperone/DNA topoisomerase II/histidine kinase"/>
    <property type="match status" value="1"/>
</dbReference>
<protein>
    <recommendedName>
        <fullName evidence="2">histidine kinase</fullName>
        <ecNumber evidence="2">2.7.13.3</ecNumber>
    </recommendedName>
</protein>
<dbReference type="PRINTS" id="PR00344">
    <property type="entry name" value="BCTRLSENSOR"/>
</dbReference>
<evidence type="ECO:0000256" key="6">
    <source>
        <dbReference type="ARBA" id="ARBA00023012"/>
    </source>
</evidence>
<dbReference type="FunFam" id="3.30.565.10:FF:000006">
    <property type="entry name" value="Sensor histidine kinase WalK"/>
    <property type="match status" value="1"/>
</dbReference>
<dbReference type="FunFam" id="1.10.287.130:FF:000001">
    <property type="entry name" value="Two-component sensor histidine kinase"/>
    <property type="match status" value="1"/>
</dbReference>
<gene>
    <name evidence="8" type="ORF">EO081_13015</name>
</gene>
<keyword evidence="5" id="KW-0418">Kinase</keyword>
<dbReference type="PANTHER" id="PTHR45453:SF1">
    <property type="entry name" value="PHOSPHATE REGULON SENSOR PROTEIN PHOR"/>
    <property type="match status" value="1"/>
</dbReference>
<evidence type="ECO:0000256" key="3">
    <source>
        <dbReference type="ARBA" id="ARBA00022553"/>
    </source>
</evidence>
<organism evidence="8 9">
    <name type="scientific">Sphingomonas desiccabilis</name>
    <dbReference type="NCBI Taxonomy" id="429134"/>
    <lineage>
        <taxon>Bacteria</taxon>
        <taxon>Pseudomonadati</taxon>
        <taxon>Pseudomonadota</taxon>
        <taxon>Alphaproteobacteria</taxon>
        <taxon>Sphingomonadales</taxon>
        <taxon>Sphingomonadaceae</taxon>
        <taxon>Sphingomonas</taxon>
    </lineage>
</organism>
<evidence type="ECO:0000313" key="8">
    <source>
        <dbReference type="EMBL" id="RXZ32091.1"/>
    </source>
</evidence>
<comment type="catalytic activity">
    <reaction evidence="1">
        <text>ATP + protein L-histidine = ADP + protein N-phospho-L-histidine.</text>
        <dbReference type="EC" id="2.7.13.3"/>
    </reaction>
</comment>
<evidence type="ECO:0000256" key="7">
    <source>
        <dbReference type="ARBA" id="ARBA00023136"/>
    </source>
</evidence>
<evidence type="ECO:0000256" key="4">
    <source>
        <dbReference type="ARBA" id="ARBA00022679"/>
    </source>
</evidence>
<dbReference type="GO" id="GO:0016036">
    <property type="term" value="P:cellular response to phosphate starvation"/>
    <property type="evidence" value="ECO:0007669"/>
    <property type="project" value="TreeGrafter"/>
</dbReference>
<dbReference type="Pfam" id="PF02518">
    <property type="entry name" value="HATPase_c"/>
    <property type="match status" value="1"/>
</dbReference>
<sequence>MAIGSGIRTLVAAGVAIGGAAAGFLLGADINAVVVAAVAGLAAVLIAASGEAQESLPRPPARLRPEQPSVQALIDALAGPVLVTAGTRVACANEAARTLLGAHIVGQDVRIAIRHPAAAERLIADPAEEAGSTTHLVGIGTREQRWEMRVRPVGDERRLVQLVDETQLYAAERMRVDFVANASHELRTPLASLRGFAETLREEAGEDPQLRDRFLGIMLDETRRMQRLIDELISLSRIEAGKFRAPETTVALDALVREVRGALVDLHGGRGADLVLEVAEVPAVKGDRAQLSQLIHNLVGNAMAYGRPGTPVRVELEPVGDMVRLRVADQGEGIPPEHLPRLTERFYRVDAGRSRAVGGTGLGLSIVRHIVERHRGRLDIASTLGIGTTVTVLLPRVEDGALS</sequence>
<dbReference type="RefSeq" id="WP_129342303.1">
    <property type="nucleotide sequence ID" value="NZ_JACIDD010000002.1"/>
</dbReference>
<accession>A0A4Q2IUK2</accession>
<keyword evidence="6" id="KW-0902">Two-component regulatory system</keyword>